<dbReference type="SMART" id="SM00257">
    <property type="entry name" value="LysM"/>
    <property type="match status" value="2"/>
</dbReference>
<dbReference type="InterPro" id="IPR018392">
    <property type="entry name" value="LysM"/>
</dbReference>
<gene>
    <name evidence="2" type="ORF">A2591_02870</name>
</gene>
<dbReference type="STRING" id="1802730.A2591_02870"/>
<evidence type="ECO:0000259" key="1">
    <source>
        <dbReference type="PROSITE" id="PS51782"/>
    </source>
</evidence>
<proteinExistence type="predicted"/>
<dbReference type="EMBL" id="MHUZ01000037">
    <property type="protein sequence ID" value="OHA84642.1"/>
    <property type="molecule type" value="Genomic_DNA"/>
</dbReference>
<dbReference type="CDD" id="cd12797">
    <property type="entry name" value="M23_peptidase"/>
    <property type="match status" value="1"/>
</dbReference>
<dbReference type="Pfam" id="PF01476">
    <property type="entry name" value="LysM"/>
    <property type="match status" value="2"/>
</dbReference>
<dbReference type="InterPro" id="IPR036779">
    <property type="entry name" value="LysM_dom_sf"/>
</dbReference>
<comment type="caution">
    <text evidence="2">The sequence shown here is derived from an EMBL/GenBank/DDBJ whole genome shotgun (WGS) entry which is preliminary data.</text>
</comment>
<sequence length="378" mass="39461">MVPKGCNTRLIRTKQSNAGGPERVYVRQLISFLKKGLNGAKPFLVVLIMTGLFAFPAPKAEAGIFSFLGDLFAKKDQAPKEEQINSQTVALLSPVPSPNPNFGKGGGDITIADGTALLPDIGPSGTASDAEEVTGSADQISAYTVRKGDTLAEVAKMFNVTSQTIMWANDLTSKSLKEGQELTILPVSGVRYTVKRGDTIAGIAKKYGGDAQEIQDFNDLSPSTLIAGRIIMIPGGELPVSTPSTPRVSTGLASSGTTAAPSGYFVRPLSGGHKTQGIHGYNGVDIGAPTGTPVYASAGGEVVISKYSAGNPWFGGYGNYVVIRHSNGTQTLYAHLSSNFVSVGERVAQGQTIGAVGNTGRSTGSHLHFEVRGARNPF</sequence>
<reference evidence="2 3" key="1">
    <citation type="journal article" date="2016" name="Nat. Commun.">
        <title>Thousands of microbial genomes shed light on interconnected biogeochemical processes in an aquifer system.</title>
        <authorList>
            <person name="Anantharaman K."/>
            <person name="Brown C.T."/>
            <person name="Hug L.A."/>
            <person name="Sharon I."/>
            <person name="Castelle C.J."/>
            <person name="Probst A.J."/>
            <person name="Thomas B.C."/>
            <person name="Singh A."/>
            <person name="Wilkins M.J."/>
            <person name="Karaoz U."/>
            <person name="Brodie E.L."/>
            <person name="Williams K.H."/>
            <person name="Hubbard S.S."/>
            <person name="Banfield J.F."/>
        </authorList>
    </citation>
    <scope>NUCLEOTIDE SEQUENCE [LARGE SCALE GENOMIC DNA]</scope>
</reference>
<evidence type="ECO:0000313" key="2">
    <source>
        <dbReference type="EMBL" id="OHA84642.1"/>
    </source>
</evidence>
<dbReference type="PANTHER" id="PTHR21666">
    <property type="entry name" value="PEPTIDASE-RELATED"/>
    <property type="match status" value="1"/>
</dbReference>
<feature type="domain" description="LysM" evidence="1">
    <location>
        <begin position="141"/>
        <end position="184"/>
    </location>
</feature>
<dbReference type="SUPFAM" id="SSF51261">
    <property type="entry name" value="Duplicated hybrid motif"/>
    <property type="match status" value="1"/>
</dbReference>
<organism evidence="2 3">
    <name type="scientific">Candidatus Yonathbacteria bacterium RIFOXYD1_FULL_52_36</name>
    <dbReference type="NCBI Taxonomy" id="1802730"/>
    <lineage>
        <taxon>Bacteria</taxon>
        <taxon>Candidatus Yonathiibacteriota</taxon>
    </lineage>
</organism>
<dbReference type="PANTHER" id="PTHR21666:SF270">
    <property type="entry name" value="MUREIN HYDROLASE ACTIVATOR ENVC"/>
    <property type="match status" value="1"/>
</dbReference>
<dbReference type="GO" id="GO:0004222">
    <property type="term" value="F:metalloendopeptidase activity"/>
    <property type="evidence" value="ECO:0007669"/>
    <property type="project" value="TreeGrafter"/>
</dbReference>
<dbReference type="InterPro" id="IPR011055">
    <property type="entry name" value="Dup_hybrid_motif"/>
</dbReference>
<dbReference type="Proteomes" id="UP000178168">
    <property type="component" value="Unassembled WGS sequence"/>
</dbReference>
<dbReference type="Pfam" id="PF01551">
    <property type="entry name" value="Peptidase_M23"/>
    <property type="match status" value="1"/>
</dbReference>
<dbReference type="Gene3D" id="3.10.350.10">
    <property type="entry name" value="LysM domain"/>
    <property type="match status" value="2"/>
</dbReference>
<dbReference type="PROSITE" id="PS51782">
    <property type="entry name" value="LYSM"/>
    <property type="match status" value="2"/>
</dbReference>
<protein>
    <recommendedName>
        <fullName evidence="1">LysM domain-containing protein</fullName>
    </recommendedName>
</protein>
<dbReference type="InterPro" id="IPR016047">
    <property type="entry name" value="M23ase_b-sheet_dom"/>
</dbReference>
<evidence type="ECO:0000313" key="3">
    <source>
        <dbReference type="Proteomes" id="UP000178168"/>
    </source>
</evidence>
<dbReference type="InterPro" id="IPR050570">
    <property type="entry name" value="Cell_wall_metabolism_enzyme"/>
</dbReference>
<feature type="domain" description="LysM" evidence="1">
    <location>
        <begin position="190"/>
        <end position="233"/>
    </location>
</feature>
<dbReference type="AlphaFoldDB" id="A0A1G2SIS2"/>
<dbReference type="SUPFAM" id="SSF54106">
    <property type="entry name" value="LysM domain"/>
    <property type="match status" value="2"/>
</dbReference>
<name>A0A1G2SIS2_9BACT</name>
<dbReference type="CDD" id="cd00118">
    <property type="entry name" value="LysM"/>
    <property type="match status" value="2"/>
</dbReference>
<accession>A0A1G2SIS2</accession>
<dbReference type="Gene3D" id="2.70.70.10">
    <property type="entry name" value="Glucose Permease (Domain IIA)"/>
    <property type="match status" value="1"/>
</dbReference>